<dbReference type="GO" id="GO:0047545">
    <property type="term" value="F:(S)-2-hydroxyglutarate dehydrogenase activity"/>
    <property type="evidence" value="ECO:0007669"/>
    <property type="project" value="UniProtKB-ARBA"/>
</dbReference>
<gene>
    <name evidence="7" type="ORF">MACH26_18670</name>
</gene>
<dbReference type="InterPro" id="IPR029753">
    <property type="entry name" value="D-isomer_DH_CS"/>
</dbReference>
<evidence type="ECO:0000259" key="6">
    <source>
        <dbReference type="Pfam" id="PF02826"/>
    </source>
</evidence>
<dbReference type="InterPro" id="IPR036291">
    <property type="entry name" value="NAD(P)-bd_dom_sf"/>
</dbReference>
<evidence type="ECO:0000256" key="2">
    <source>
        <dbReference type="ARBA" id="ARBA00023002"/>
    </source>
</evidence>
<evidence type="ECO:0000313" key="8">
    <source>
        <dbReference type="Proteomes" id="UP001333710"/>
    </source>
</evidence>
<dbReference type="Gene3D" id="3.40.50.720">
    <property type="entry name" value="NAD(P)-binding Rossmann-like Domain"/>
    <property type="match status" value="2"/>
</dbReference>
<feature type="domain" description="D-isomer specific 2-hydroxyacid dehydrogenase NAD-binding" evidence="6">
    <location>
        <begin position="110"/>
        <end position="297"/>
    </location>
</feature>
<dbReference type="GO" id="GO:0006564">
    <property type="term" value="P:L-serine biosynthetic process"/>
    <property type="evidence" value="ECO:0007669"/>
    <property type="project" value="UniProtKB-ARBA"/>
</dbReference>
<evidence type="ECO:0000313" key="7">
    <source>
        <dbReference type="EMBL" id="BDX06346.1"/>
    </source>
</evidence>
<dbReference type="InterPro" id="IPR058205">
    <property type="entry name" value="D-LDH-like"/>
</dbReference>
<dbReference type="PANTHER" id="PTHR43026">
    <property type="entry name" value="2-HYDROXYACID DEHYDROGENASE HOMOLOG 1-RELATED"/>
    <property type="match status" value="1"/>
</dbReference>
<dbReference type="SUPFAM" id="SSF52283">
    <property type="entry name" value="Formate/glycerate dehydrogenase catalytic domain-like"/>
    <property type="match status" value="1"/>
</dbReference>
<evidence type="ECO:0000259" key="5">
    <source>
        <dbReference type="Pfam" id="PF00389"/>
    </source>
</evidence>
<keyword evidence="8" id="KW-1185">Reference proteome</keyword>
<dbReference type="InterPro" id="IPR006139">
    <property type="entry name" value="D-isomer_2_OHA_DH_cat_dom"/>
</dbReference>
<dbReference type="Pfam" id="PF00389">
    <property type="entry name" value="2-Hacid_dh"/>
    <property type="match status" value="1"/>
</dbReference>
<name>A0AA48KP75_9ALTE</name>
<protein>
    <submittedName>
        <fullName evidence="7">Lactate dehydrogenase</fullName>
    </submittedName>
</protein>
<dbReference type="PROSITE" id="PS00670">
    <property type="entry name" value="D_2_HYDROXYACID_DH_2"/>
    <property type="match status" value="1"/>
</dbReference>
<feature type="domain" description="D-isomer specific 2-hydroxyacid dehydrogenase catalytic" evidence="5">
    <location>
        <begin position="3"/>
        <end position="325"/>
    </location>
</feature>
<dbReference type="KEGG" id="pmaw:MACH26_18670"/>
<evidence type="ECO:0000256" key="4">
    <source>
        <dbReference type="RuleBase" id="RU003719"/>
    </source>
</evidence>
<dbReference type="CDD" id="cd12183">
    <property type="entry name" value="LDH_like_2"/>
    <property type="match status" value="1"/>
</dbReference>
<sequence length="331" mass="36728">MKVAVFSAKEYDKSFLCQEASGTDVQFTFFDTTLNKKTVSLAEGYDAVNCFVNDTLDAEVLRQLKTYNVSHASLRCAGFNNVELHAAKKLGITVTRVPAYSPESVAEHTFALLLSLNRKIHKAYNRVKENNFTLQGLMGFNLHGKTVGVIGTGKIGKAVIRICQGFGCNVLCYDPYPCSTLQQQNVEYVELDTLFTHSDIISLHCPLTTETQHLINQESIAKMKDSAVLINTSRGGLVDTKAIIAALKTKKIGGLALDVYEMESELFFQDLSCEIIQDDVFQRLLTFPNVVITGHQGFFTQEALKEIAQTTLNNLINYPQGKLQPDNIVQL</sequence>
<evidence type="ECO:0000256" key="1">
    <source>
        <dbReference type="ARBA" id="ARBA00005854"/>
    </source>
</evidence>
<dbReference type="GO" id="GO:0004617">
    <property type="term" value="F:phosphoglycerate dehydrogenase activity"/>
    <property type="evidence" value="ECO:0007669"/>
    <property type="project" value="UniProtKB-ARBA"/>
</dbReference>
<dbReference type="AlphaFoldDB" id="A0AA48KP75"/>
<organism evidence="7 8">
    <name type="scientific">Planctobacterium marinum</name>
    <dbReference type="NCBI Taxonomy" id="1631968"/>
    <lineage>
        <taxon>Bacteria</taxon>
        <taxon>Pseudomonadati</taxon>
        <taxon>Pseudomonadota</taxon>
        <taxon>Gammaproteobacteria</taxon>
        <taxon>Alteromonadales</taxon>
        <taxon>Alteromonadaceae</taxon>
        <taxon>Planctobacterium</taxon>
    </lineage>
</organism>
<dbReference type="RefSeq" id="WP_338292367.1">
    <property type="nucleotide sequence ID" value="NZ_AP027272.1"/>
</dbReference>
<dbReference type="PROSITE" id="PS00671">
    <property type="entry name" value="D_2_HYDROXYACID_DH_3"/>
    <property type="match status" value="1"/>
</dbReference>
<reference evidence="7" key="1">
    <citation type="submission" date="2023-01" db="EMBL/GenBank/DDBJ databases">
        <title>Complete genome sequence of Planctobacterium marinum strain Dej080120_11.</title>
        <authorList>
            <person name="Ueki S."/>
            <person name="Maruyama F."/>
        </authorList>
    </citation>
    <scope>NUCLEOTIDE SEQUENCE</scope>
    <source>
        <strain evidence="7">Dej080120_11</strain>
    </source>
</reference>
<keyword evidence="3" id="KW-0520">NAD</keyword>
<dbReference type="InterPro" id="IPR029752">
    <property type="entry name" value="D-isomer_DH_CS1"/>
</dbReference>
<dbReference type="PROSITE" id="PS00065">
    <property type="entry name" value="D_2_HYDROXYACID_DH_1"/>
    <property type="match status" value="1"/>
</dbReference>
<dbReference type="GO" id="GO:0008720">
    <property type="term" value="F:D-lactate dehydrogenase (NAD+) activity"/>
    <property type="evidence" value="ECO:0007669"/>
    <property type="project" value="TreeGrafter"/>
</dbReference>
<comment type="similarity">
    <text evidence="1 4">Belongs to the D-isomer specific 2-hydroxyacid dehydrogenase family.</text>
</comment>
<evidence type="ECO:0000256" key="3">
    <source>
        <dbReference type="ARBA" id="ARBA00023027"/>
    </source>
</evidence>
<proteinExistence type="inferred from homology"/>
<dbReference type="InterPro" id="IPR006140">
    <property type="entry name" value="D-isomer_DH_NAD-bd"/>
</dbReference>
<dbReference type="FunFam" id="3.40.50.720:FF:000041">
    <property type="entry name" value="D-3-phosphoglycerate dehydrogenase"/>
    <property type="match status" value="1"/>
</dbReference>
<dbReference type="GO" id="GO:0051287">
    <property type="term" value="F:NAD binding"/>
    <property type="evidence" value="ECO:0007669"/>
    <property type="project" value="InterPro"/>
</dbReference>
<dbReference type="Proteomes" id="UP001333710">
    <property type="component" value="Chromosome"/>
</dbReference>
<accession>A0AA48KP75</accession>
<dbReference type="SUPFAM" id="SSF51735">
    <property type="entry name" value="NAD(P)-binding Rossmann-fold domains"/>
    <property type="match status" value="1"/>
</dbReference>
<dbReference type="EMBL" id="AP027272">
    <property type="protein sequence ID" value="BDX06346.1"/>
    <property type="molecule type" value="Genomic_DNA"/>
</dbReference>
<dbReference type="Pfam" id="PF02826">
    <property type="entry name" value="2-Hacid_dh_C"/>
    <property type="match status" value="1"/>
</dbReference>
<keyword evidence="2 4" id="KW-0560">Oxidoreductase</keyword>
<dbReference type="PANTHER" id="PTHR43026:SF1">
    <property type="entry name" value="2-HYDROXYACID DEHYDROGENASE HOMOLOG 1-RELATED"/>
    <property type="match status" value="1"/>
</dbReference>